<organism evidence="11 12">
    <name type="scientific">Babesia duncani</name>
    <dbReference type="NCBI Taxonomy" id="323732"/>
    <lineage>
        <taxon>Eukaryota</taxon>
        <taxon>Sar</taxon>
        <taxon>Alveolata</taxon>
        <taxon>Apicomplexa</taxon>
        <taxon>Aconoidasida</taxon>
        <taxon>Piroplasmida</taxon>
        <taxon>Babesiidae</taxon>
        <taxon>Babesia</taxon>
    </lineage>
</organism>
<dbReference type="GO" id="GO:0005524">
    <property type="term" value="F:ATP binding"/>
    <property type="evidence" value="ECO:0007669"/>
    <property type="project" value="UniProtKB-KW"/>
</dbReference>
<keyword evidence="7" id="KW-0206">Cytoskeleton</keyword>
<comment type="caution">
    <text evidence="8">Lacks conserved residue(s) required for the propagation of feature annotation.</text>
</comment>
<evidence type="ECO:0000256" key="8">
    <source>
        <dbReference type="PROSITE-ProRule" id="PRU00283"/>
    </source>
</evidence>
<dbReference type="InterPro" id="IPR027640">
    <property type="entry name" value="Kinesin-like_fam"/>
</dbReference>
<dbReference type="PROSITE" id="PS00411">
    <property type="entry name" value="KINESIN_MOTOR_1"/>
    <property type="match status" value="1"/>
</dbReference>
<evidence type="ECO:0000256" key="7">
    <source>
        <dbReference type="ARBA" id="ARBA00023212"/>
    </source>
</evidence>
<dbReference type="KEGG" id="bdw:94337410"/>
<evidence type="ECO:0000259" key="10">
    <source>
        <dbReference type="PROSITE" id="PS50067"/>
    </source>
</evidence>
<sequence length="346" mass="38642">MLSQPQFANSLKVYISFYEIYCGKLYDLLENRKLLEALENGKRQVIIKDLTRLQIESKDELINNMLEGLNLRRIGSNSQNDASSRSHALLRIELVDSTTFSPRGRIVFVDLAGSERGADCINQPKQTQMDGAGINRSLLALKECIRAMDLDKTHIPFRDSELTKVLRDVFVGNSRNLMIANICPSNVSCEQTLNTLRYASRVKNFGGEFQGRPASSRFSSTPSAFGNTFTMSHSLKSPRLSKVSKTRSHQAPSARLHSIDRSGTSDMRLKLQPLESITLEAPYNDIYAKLAQGALVVDDAQALEEINKAMEMLALVASAKNIKYLDLCCKALLHLVQCVDRARKPD</sequence>
<gene>
    <name evidence="11" type="ORF">BdWA1_003113</name>
</gene>
<evidence type="ECO:0000256" key="5">
    <source>
        <dbReference type="ARBA" id="ARBA00022840"/>
    </source>
</evidence>
<evidence type="ECO:0000256" key="9">
    <source>
        <dbReference type="RuleBase" id="RU000394"/>
    </source>
</evidence>
<dbReference type="GO" id="GO:0007019">
    <property type="term" value="P:microtubule depolymerization"/>
    <property type="evidence" value="ECO:0007669"/>
    <property type="project" value="TreeGrafter"/>
</dbReference>
<dbReference type="SUPFAM" id="SSF52540">
    <property type="entry name" value="P-loop containing nucleoside triphosphate hydrolases"/>
    <property type="match status" value="1"/>
</dbReference>
<dbReference type="GeneID" id="94337410"/>
<evidence type="ECO:0000256" key="1">
    <source>
        <dbReference type="ARBA" id="ARBA00004245"/>
    </source>
</evidence>
<dbReference type="Pfam" id="PF00225">
    <property type="entry name" value="Kinesin"/>
    <property type="match status" value="1"/>
</dbReference>
<protein>
    <recommendedName>
        <fullName evidence="9">Kinesin-like protein</fullName>
    </recommendedName>
</protein>
<dbReference type="GO" id="GO:0008017">
    <property type="term" value="F:microtubule binding"/>
    <property type="evidence" value="ECO:0007669"/>
    <property type="project" value="InterPro"/>
</dbReference>
<proteinExistence type="inferred from homology"/>
<comment type="subcellular location">
    <subcellularLocation>
        <location evidence="1">Cytoplasm</location>
        <location evidence="1">Cytoskeleton</location>
    </subcellularLocation>
</comment>
<dbReference type="InterPro" id="IPR001752">
    <property type="entry name" value="Kinesin_motor_dom"/>
</dbReference>
<dbReference type="GO" id="GO:0005874">
    <property type="term" value="C:microtubule"/>
    <property type="evidence" value="ECO:0007669"/>
    <property type="project" value="UniProtKB-KW"/>
</dbReference>
<dbReference type="PANTHER" id="PTHR47971">
    <property type="entry name" value="KINESIN-RELATED PROTEIN 6"/>
    <property type="match status" value="1"/>
</dbReference>
<dbReference type="Proteomes" id="UP001214638">
    <property type="component" value="Unassembled WGS sequence"/>
</dbReference>
<keyword evidence="12" id="KW-1185">Reference proteome</keyword>
<evidence type="ECO:0000313" key="11">
    <source>
        <dbReference type="EMBL" id="KAK2195437.1"/>
    </source>
</evidence>
<evidence type="ECO:0000256" key="2">
    <source>
        <dbReference type="ARBA" id="ARBA00022490"/>
    </source>
</evidence>
<dbReference type="AlphaFoldDB" id="A0AAD9PJ51"/>
<dbReference type="InterPro" id="IPR027417">
    <property type="entry name" value="P-loop_NTPase"/>
</dbReference>
<dbReference type="PANTHER" id="PTHR47971:SF8">
    <property type="entry name" value="KINESIN-LIKE PROTEIN"/>
    <property type="match status" value="1"/>
</dbReference>
<evidence type="ECO:0000256" key="3">
    <source>
        <dbReference type="ARBA" id="ARBA00022701"/>
    </source>
</evidence>
<comment type="similarity">
    <text evidence="8 9">Belongs to the TRAFAC class myosin-kinesin ATPase superfamily. Kinesin family.</text>
</comment>
<dbReference type="InterPro" id="IPR019821">
    <property type="entry name" value="Kinesin_motor_CS"/>
</dbReference>
<dbReference type="EMBL" id="JALLKP010000004">
    <property type="protein sequence ID" value="KAK2195437.1"/>
    <property type="molecule type" value="Genomic_DNA"/>
</dbReference>
<keyword evidence="2" id="KW-0963">Cytoplasm</keyword>
<dbReference type="PRINTS" id="PR00380">
    <property type="entry name" value="KINESINHEAVY"/>
</dbReference>
<evidence type="ECO:0000313" key="12">
    <source>
        <dbReference type="Proteomes" id="UP001214638"/>
    </source>
</evidence>
<dbReference type="SMART" id="SM00129">
    <property type="entry name" value="KISc"/>
    <property type="match status" value="1"/>
</dbReference>
<dbReference type="Gene3D" id="3.40.850.10">
    <property type="entry name" value="Kinesin motor domain"/>
    <property type="match status" value="1"/>
</dbReference>
<accession>A0AAD9PJ51</accession>
<keyword evidence="4 9" id="KW-0547">Nucleotide-binding</keyword>
<keyword evidence="3 9" id="KW-0493">Microtubule</keyword>
<name>A0AAD9PJ51_9APIC</name>
<evidence type="ECO:0000256" key="6">
    <source>
        <dbReference type="ARBA" id="ARBA00023175"/>
    </source>
</evidence>
<comment type="caution">
    <text evidence="11">The sequence shown here is derived from an EMBL/GenBank/DDBJ whole genome shotgun (WGS) entry which is preliminary data.</text>
</comment>
<evidence type="ECO:0000256" key="4">
    <source>
        <dbReference type="ARBA" id="ARBA00022741"/>
    </source>
</evidence>
<dbReference type="RefSeq" id="XP_067802280.1">
    <property type="nucleotide sequence ID" value="XM_067948129.1"/>
</dbReference>
<dbReference type="PROSITE" id="PS50067">
    <property type="entry name" value="KINESIN_MOTOR_2"/>
    <property type="match status" value="1"/>
</dbReference>
<feature type="domain" description="Kinesin motor" evidence="10">
    <location>
        <begin position="1"/>
        <end position="205"/>
    </location>
</feature>
<reference evidence="11" key="1">
    <citation type="journal article" date="2023" name="Nat. Microbiol.">
        <title>Babesia duncani multi-omics identifies virulence factors and drug targets.</title>
        <authorList>
            <person name="Singh P."/>
            <person name="Lonardi S."/>
            <person name="Liang Q."/>
            <person name="Vydyam P."/>
            <person name="Khabirova E."/>
            <person name="Fang T."/>
            <person name="Gihaz S."/>
            <person name="Thekkiniath J."/>
            <person name="Munshi M."/>
            <person name="Abel S."/>
            <person name="Ciampossin L."/>
            <person name="Batugedara G."/>
            <person name="Gupta M."/>
            <person name="Lu X.M."/>
            <person name="Lenz T."/>
            <person name="Chakravarty S."/>
            <person name="Cornillot E."/>
            <person name="Hu Y."/>
            <person name="Ma W."/>
            <person name="Gonzalez L.M."/>
            <person name="Sanchez S."/>
            <person name="Estrada K."/>
            <person name="Sanchez-Flores A."/>
            <person name="Montero E."/>
            <person name="Harb O.S."/>
            <person name="Le Roch K.G."/>
            <person name="Mamoun C.B."/>
        </authorList>
    </citation>
    <scope>NUCLEOTIDE SEQUENCE</scope>
    <source>
        <strain evidence="11">WA1</strain>
    </source>
</reference>
<keyword evidence="5 9" id="KW-0067">ATP-binding</keyword>
<keyword evidence="6 9" id="KW-0505">Motor protein</keyword>
<dbReference type="GO" id="GO:0007018">
    <property type="term" value="P:microtubule-based movement"/>
    <property type="evidence" value="ECO:0007669"/>
    <property type="project" value="InterPro"/>
</dbReference>
<dbReference type="InterPro" id="IPR036961">
    <property type="entry name" value="Kinesin_motor_dom_sf"/>
</dbReference>
<dbReference type="GO" id="GO:0003777">
    <property type="term" value="F:microtubule motor activity"/>
    <property type="evidence" value="ECO:0007669"/>
    <property type="project" value="InterPro"/>
</dbReference>